<feature type="region of interest" description="Disordered" evidence="1">
    <location>
        <begin position="378"/>
        <end position="401"/>
    </location>
</feature>
<keyword evidence="4" id="KW-1185">Reference proteome</keyword>
<protein>
    <submittedName>
        <fullName evidence="3">Uncharacterized protein</fullName>
    </submittedName>
</protein>
<evidence type="ECO:0000313" key="4">
    <source>
        <dbReference type="Proteomes" id="UP000077202"/>
    </source>
</evidence>
<feature type="compositionally biased region" description="Low complexity" evidence="1">
    <location>
        <begin position="48"/>
        <end position="60"/>
    </location>
</feature>
<evidence type="ECO:0000313" key="3">
    <source>
        <dbReference type="EMBL" id="OAE30263.1"/>
    </source>
</evidence>
<feature type="compositionally biased region" description="Low complexity" evidence="1">
    <location>
        <begin position="108"/>
        <end position="119"/>
    </location>
</feature>
<feature type="signal peptide" evidence="2">
    <location>
        <begin position="1"/>
        <end position="16"/>
    </location>
</feature>
<dbReference type="AlphaFoldDB" id="A0A176WC90"/>
<evidence type="ECO:0000256" key="1">
    <source>
        <dbReference type="SAM" id="MobiDB-lite"/>
    </source>
</evidence>
<accession>A0A176WC90</accession>
<comment type="caution">
    <text evidence="3">The sequence shown here is derived from an EMBL/GenBank/DDBJ whole genome shotgun (WGS) entry which is preliminary data.</text>
</comment>
<feature type="chain" id="PRO_5008052399" evidence="2">
    <location>
        <begin position="17"/>
        <end position="830"/>
    </location>
</feature>
<feature type="region of interest" description="Disordered" evidence="1">
    <location>
        <begin position="34"/>
        <end position="83"/>
    </location>
</feature>
<organism evidence="3 4">
    <name type="scientific">Marchantia polymorpha subsp. ruderalis</name>
    <dbReference type="NCBI Taxonomy" id="1480154"/>
    <lineage>
        <taxon>Eukaryota</taxon>
        <taxon>Viridiplantae</taxon>
        <taxon>Streptophyta</taxon>
        <taxon>Embryophyta</taxon>
        <taxon>Marchantiophyta</taxon>
        <taxon>Marchantiopsida</taxon>
        <taxon>Marchantiidae</taxon>
        <taxon>Marchantiales</taxon>
        <taxon>Marchantiaceae</taxon>
        <taxon>Marchantia</taxon>
    </lineage>
</organism>
<sequence>MCAFVSFVLLVDDAGACSSSNVALADRLEERPEVSCPSGHAAPTLAVSSTLPPSSTPSRTRSTDQERTGIPSQNFGAHFESPGAASPVERWKFAADVRSTDISLAQDSSPESSGSPPESQASNRDLLAAASGDCHGSNARCTISQIHEVPTALDDEVTSAARRSCALTSTPPRVVVVVGRPPSWPVVPNGSGSSAISSRAGVVARPSPRRNVKCGVRAEGTDALHWSSFHEPLDATRQIEHRLATAHSADDSSPSERSSSWLGYGLNFVRFCPNHRVYPQLMMPILVLRLREAVYTEVVSSLLCFEVNKQSVGGLEDGCGSEAQAFEIHVTVMLDSEPVSWWAVSRDFWRQLSQLRYPQQQQGVNESSEKTAFEPVSSFGNISLDPQSEERRQRQSHGGRSVQWPQLTEHFSVLGKFYFSTKVFPVFTTLRGNIVEVPFTAEELNERGSLPIEVNHYLWWYLDGLHCRPSSRRPLKRNAGTARSFKCFAHQSGKVSFQIMEEKNQASTLLPRVLAFDSVLKVYDEDGHQEHGRSRQVTRAQSETYHRLADRGIFAGLQHYMHCGSSTSEAFCIPLPFRFLYVTGIRYWYVTGDGKCYFDRTESRADADVQDPEFRQFTTIAKARCLCIHICRINTVFNYISRLQLLFSTTITMNMDRFVVKFGHLYDVRCKLVSYIQDWRFPWERIAIKSVCCTSKPTDFSSIELERALSDHFVQADSHLVYPRSLVATIANRWLKHMDPYVHTRDQHWGKKRGHLESALEVISPYKDSLKHAKTGKKLRVPDEGWPASRLHYLETNDRQPEGLPKDSDVVGIKGRQLYLKDSSDLNCCL</sequence>
<reference evidence="3" key="1">
    <citation type="submission" date="2016-03" db="EMBL/GenBank/DDBJ databases">
        <title>Mechanisms controlling the formation of the plant cell surface in tip-growing cells are functionally conserved among land plants.</title>
        <authorList>
            <person name="Honkanen S."/>
            <person name="Jones V.A."/>
            <person name="Morieri G."/>
            <person name="Champion C."/>
            <person name="Hetherington A.J."/>
            <person name="Kelly S."/>
            <person name="Saint-Marcoux D."/>
            <person name="Proust H."/>
            <person name="Prescott H."/>
            <person name="Dolan L."/>
        </authorList>
    </citation>
    <scope>NUCLEOTIDE SEQUENCE [LARGE SCALE GENOMIC DNA]</scope>
    <source>
        <tissue evidence="3">Whole gametophyte</tissue>
    </source>
</reference>
<gene>
    <name evidence="3" type="ORF">AXG93_2956s1140</name>
</gene>
<keyword evidence="2" id="KW-0732">Signal</keyword>
<dbReference type="EMBL" id="LVLJ01001345">
    <property type="protein sequence ID" value="OAE30263.1"/>
    <property type="molecule type" value="Genomic_DNA"/>
</dbReference>
<proteinExistence type="predicted"/>
<feature type="region of interest" description="Disordered" evidence="1">
    <location>
        <begin position="103"/>
        <end position="123"/>
    </location>
</feature>
<evidence type="ECO:0000256" key="2">
    <source>
        <dbReference type="SAM" id="SignalP"/>
    </source>
</evidence>
<name>A0A176WC90_MARPO</name>
<dbReference type="Proteomes" id="UP000077202">
    <property type="component" value="Unassembled WGS sequence"/>
</dbReference>